<keyword evidence="6 14" id="KW-0004">4Fe-4S</keyword>
<dbReference type="PROSITE" id="PS51379">
    <property type="entry name" value="4FE4S_FER_2"/>
    <property type="match status" value="2"/>
</dbReference>
<comment type="caution">
    <text evidence="17">The sequence shown here is derived from an EMBL/GenBank/DDBJ whole genome shotgun (WGS) entry which is preliminary data.</text>
</comment>
<dbReference type="STRING" id="1121324.CLIT_10c01630"/>
<evidence type="ECO:0000313" key="18">
    <source>
        <dbReference type="Proteomes" id="UP000027946"/>
    </source>
</evidence>
<dbReference type="InterPro" id="IPR017721">
    <property type="entry name" value="IorA"/>
</dbReference>
<feature type="binding site" evidence="15">
    <location>
        <position position="582"/>
    </location>
    <ligand>
        <name>[4Fe-4S] cluster</name>
        <dbReference type="ChEBI" id="CHEBI:49883"/>
        <label>1</label>
    </ligand>
</feature>
<dbReference type="GO" id="GO:0043805">
    <property type="term" value="F:indolepyruvate ferredoxin oxidoreductase activity"/>
    <property type="evidence" value="ECO:0007669"/>
    <property type="project" value="UniProtKB-UniRule"/>
</dbReference>
<dbReference type="InterPro" id="IPR017896">
    <property type="entry name" value="4Fe4S_Fe-S-bd"/>
</dbReference>
<feature type="binding site" evidence="15">
    <location>
        <position position="578"/>
    </location>
    <ligand>
        <name>[4Fe-4S] cluster</name>
        <dbReference type="ChEBI" id="CHEBI:49883"/>
        <label>2</label>
    </ligand>
</feature>
<evidence type="ECO:0000256" key="15">
    <source>
        <dbReference type="PIRSR" id="PIRSR006439-50"/>
    </source>
</evidence>
<evidence type="ECO:0000256" key="5">
    <source>
        <dbReference type="ARBA" id="ARBA00022448"/>
    </source>
</evidence>
<dbReference type="GO" id="GO:0046872">
    <property type="term" value="F:metal ion binding"/>
    <property type="evidence" value="ECO:0007669"/>
    <property type="project" value="UniProtKB-UniRule"/>
</dbReference>
<feature type="domain" description="4Fe-4S ferredoxin-type" evidence="16">
    <location>
        <begin position="563"/>
        <end position="592"/>
    </location>
</feature>
<name>A0A069REH0_PEPLI</name>
<dbReference type="PANTHER" id="PTHR43710:SF5">
    <property type="entry name" value="INDOLEPYRUVATE FERREDOXIN OXIDOREDUCTASE ALPHA SUBUNIT"/>
    <property type="match status" value="1"/>
</dbReference>
<keyword evidence="8 14" id="KW-0249">Electron transport</keyword>
<comment type="function">
    <text evidence="1 14">Catalyzes the ferredoxin-dependent oxidative decarboxylation of arylpyruvates.</text>
</comment>
<dbReference type="SUPFAM" id="SSF52922">
    <property type="entry name" value="TK C-terminal domain-like"/>
    <property type="match status" value="1"/>
</dbReference>
<keyword evidence="9 14" id="KW-0560">Oxidoreductase</keyword>
<dbReference type="EC" id="1.2.7.8" evidence="3 14"/>
<evidence type="ECO:0000256" key="6">
    <source>
        <dbReference type="ARBA" id="ARBA00022485"/>
    </source>
</evidence>
<feature type="binding site" evidence="15">
    <location>
        <position position="556"/>
    </location>
    <ligand>
        <name>[4Fe-4S] cluster</name>
        <dbReference type="ChEBI" id="CHEBI:49883"/>
        <label>2</label>
    </ligand>
</feature>
<sequence length="592" mass="64890">MKKLLTGNEAIARGFYEAGGHIAAAYPGTPSTEILENVEQYKNDIYCEWAPNEKVAMEVGIGASIAGSRTLVAMKHVGLNVAADPIMTYAYLGVNGGFVFISADDPGMHSSQNEQDNRYFAKFGKMAMVEPTDSQEAKDFVKEALEVSEKYDIPVLFRVTTRICHSKTMVELGERVEVAKKPYEKNVSKFLAAPAHAKVLHHTLEERLAKLEEYSNNSPLNTVEYGDKKIGIVTSGIAYQYAKEVFGDSASYLKIGFTHPLPFKMIEDFAKEVDTLYVIEELEPYMEEQIRARGIACIGKDKIPNVEELNPDIIAKALLGKEIVKMDGVDELKKDVIKRPPTLCAGCPHRGLFFALSKIKDVMVTGDIGCYTLGFTQPLNAMDTCVCMGGSISTGHGAAKAFAHAGEEKKIVSVIGDSTFFHTGVNSLMDVAYNKGNTVTIILDNRITGMTGHQQNPGTGFTLMGEDAKQIDIPALVKAIGIDDVTTINPLDLKEAETAIRTALDKDEPSVIITRWPCVLKKFSQQDKDEFGCEMKKYEVKEDKCKSCKLCLKTGCPALSFDKVAKIDPDMCVGCSVCAQVCPFDAIERKGE</sequence>
<keyword evidence="11 14" id="KW-0411">Iron-sulfur</keyword>
<feature type="binding site" evidence="15">
    <location>
        <position position="572"/>
    </location>
    <ligand>
        <name>[4Fe-4S] cluster</name>
        <dbReference type="ChEBI" id="CHEBI:49883"/>
        <label>2</label>
    </ligand>
</feature>
<dbReference type="Pfam" id="PF00037">
    <property type="entry name" value="Fer4"/>
    <property type="match status" value="1"/>
</dbReference>
<dbReference type="AlphaFoldDB" id="A0A069REH0"/>
<feature type="domain" description="4Fe-4S ferredoxin-type" evidence="16">
    <location>
        <begin position="536"/>
        <end position="557"/>
    </location>
</feature>
<dbReference type="InterPro" id="IPR045025">
    <property type="entry name" value="HACL1-like"/>
</dbReference>
<dbReference type="InterPro" id="IPR017900">
    <property type="entry name" value="4Fe4S_Fe_S_CS"/>
</dbReference>
<organism evidence="17 18">
    <name type="scientific">Peptoclostridium litorale DSM 5388</name>
    <dbReference type="NCBI Taxonomy" id="1121324"/>
    <lineage>
        <taxon>Bacteria</taxon>
        <taxon>Bacillati</taxon>
        <taxon>Bacillota</taxon>
        <taxon>Clostridia</taxon>
        <taxon>Peptostreptococcales</taxon>
        <taxon>Peptoclostridiaceae</taxon>
        <taxon>Peptoclostridium</taxon>
    </lineage>
</organism>
<evidence type="ECO:0000256" key="9">
    <source>
        <dbReference type="ARBA" id="ARBA00023002"/>
    </source>
</evidence>
<feature type="binding site" evidence="15">
    <location>
        <position position="551"/>
    </location>
    <ligand>
        <name>[4Fe-4S] cluster</name>
        <dbReference type="ChEBI" id="CHEBI:49883"/>
        <label>1</label>
    </ligand>
</feature>
<accession>A0A069REH0</accession>
<dbReference type="PROSITE" id="PS00198">
    <property type="entry name" value="4FE4S_FER_1"/>
    <property type="match status" value="1"/>
</dbReference>
<dbReference type="NCBIfam" id="TIGR03336">
    <property type="entry name" value="IOR_alpha"/>
    <property type="match status" value="1"/>
</dbReference>
<dbReference type="CDD" id="cd07034">
    <property type="entry name" value="TPP_PYR_PFOR_IOR-alpha_like"/>
    <property type="match status" value="1"/>
</dbReference>
<evidence type="ECO:0000256" key="2">
    <source>
        <dbReference type="ARBA" id="ARBA00011238"/>
    </source>
</evidence>
<dbReference type="OrthoDB" id="9804603at2"/>
<dbReference type="InterPro" id="IPR009014">
    <property type="entry name" value="Transketo_C/PFOR_II"/>
</dbReference>
<dbReference type="InterPro" id="IPR002880">
    <property type="entry name" value="Pyrv_Fd/Flavodoxin_OxRdtase_N"/>
</dbReference>
<dbReference type="SUPFAM" id="SSF54862">
    <property type="entry name" value="4Fe-4S ferredoxins"/>
    <property type="match status" value="1"/>
</dbReference>
<dbReference type="Pfam" id="PF02775">
    <property type="entry name" value="TPP_enzyme_C"/>
    <property type="match status" value="1"/>
</dbReference>
<comment type="cofactor">
    <cofactor evidence="14 15">
        <name>[4Fe-4S] cluster</name>
        <dbReference type="ChEBI" id="CHEBI:49883"/>
    </cofactor>
    <text evidence="14 15">Binds 2 [4Fe-4S] clusters. In this family the first cluster has a non-standard and varying [4Fe-4S] binding motif CX(2)CX(2)CX(4-5)CP.</text>
</comment>
<feature type="binding site" evidence="15">
    <location>
        <position position="548"/>
    </location>
    <ligand>
        <name>[4Fe-4S] cluster</name>
        <dbReference type="ChEBI" id="CHEBI:49883"/>
        <label>1</label>
    </ligand>
</feature>
<dbReference type="PIRSF" id="PIRSF006439">
    <property type="entry name" value="Indolepyruvate_ferr_oxidored"/>
    <property type="match status" value="1"/>
</dbReference>
<proteinExistence type="predicted"/>
<dbReference type="GO" id="GO:0030976">
    <property type="term" value="F:thiamine pyrophosphate binding"/>
    <property type="evidence" value="ECO:0007669"/>
    <property type="project" value="InterPro"/>
</dbReference>
<evidence type="ECO:0000259" key="16">
    <source>
        <dbReference type="PROSITE" id="PS51379"/>
    </source>
</evidence>
<comment type="catalytic activity">
    <reaction evidence="13 14">
        <text>indole-3-pyruvate + 2 oxidized [2Fe-2S]-[ferredoxin] + CoA = (indol-3-yl)acetyl-CoA + 2 reduced [2Fe-2S]-[ferredoxin] + CO2 + H(+)</text>
        <dbReference type="Rhea" id="RHEA:12645"/>
        <dbReference type="Rhea" id="RHEA-COMP:10000"/>
        <dbReference type="Rhea" id="RHEA-COMP:10001"/>
        <dbReference type="ChEBI" id="CHEBI:15378"/>
        <dbReference type="ChEBI" id="CHEBI:16526"/>
        <dbReference type="ChEBI" id="CHEBI:17640"/>
        <dbReference type="ChEBI" id="CHEBI:33737"/>
        <dbReference type="ChEBI" id="CHEBI:33738"/>
        <dbReference type="ChEBI" id="CHEBI:57271"/>
        <dbReference type="ChEBI" id="CHEBI:57287"/>
        <dbReference type="EC" id="1.2.7.8"/>
    </reaction>
</comment>
<dbReference type="GO" id="GO:0051539">
    <property type="term" value="F:4 iron, 4 sulfur cluster binding"/>
    <property type="evidence" value="ECO:0007669"/>
    <property type="project" value="UniProtKB-UniRule"/>
</dbReference>
<dbReference type="EMBL" id="JJMM01000010">
    <property type="protein sequence ID" value="KDR95436.1"/>
    <property type="molecule type" value="Genomic_DNA"/>
</dbReference>
<reference evidence="17 18" key="1">
    <citation type="submission" date="2014-03" db="EMBL/GenBank/DDBJ databases">
        <title>Genome sequence of Clostridium litorale W6, DSM 5388.</title>
        <authorList>
            <person name="Poehlein A."/>
            <person name="Jagirdar A."/>
            <person name="Khonsari B."/>
            <person name="Chibani C.M."/>
            <person name="Gutierrez Gutierrez D.A."/>
            <person name="Davydova E."/>
            <person name="Alghaithi H.S."/>
            <person name="Nair K.P."/>
            <person name="Dhamotharan K."/>
            <person name="Chandran L."/>
            <person name="G W."/>
            <person name="Daniel R."/>
        </authorList>
    </citation>
    <scope>NUCLEOTIDE SEQUENCE [LARGE SCALE GENOMIC DNA]</scope>
    <source>
        <strain evidence="17 18">W6</strain>
    </source>
</reference>
<dbReference type="eggNOG" id="COG4231">
    <property type="taxonomic scope" value="Bacteria"/>
</dbReference>
<evidence type="ECO:0000256" key="7">
    <source>
        <dbReference type="ARBA" id="ARBA00022723"/>
    </source>
</evidence>
<dbReference type="FunFam" id="3.40.50.970:FF:000039">
    <property type="entry name" value="Indolepyruvate oxidoreductase subunit IorA"/>
    <property type="match status" value="1"/>
</dbReference>
<evidence type="ECO:0000256" key="13">
    <source>
        <dbReference type="ARBA" id="ARBA00048332"/>
    </source>
</evidence>
<dbReference type="RefSeq" id="WP_038263674.1">
    <property type="nucleotide sequence ID" value="NZ_FSRH01000010.1"/>
</dbReference>
<gene>
    <name evidence="17" type="primary">iorA</name>
    <name evidence="17" type="ORF">CLIT_10c01630</name>
</gene>
<evidence type="ECO:0000313" key="17">
    <source>
        <dbReference type="EMBL" id="KDR95436.1"/>
    </source>
</evidence>
<protein>
    <recommendedName>
        <fullName evidence="4 14">Indolepyruvate oxidoreductase subunit IorA</fullName>
        <shortName evidence="14">IOR</shortName>
        <ecNumber evidence="3 14">1.2.7.8</ecNumber>
    </recommendedName>
    <alternativeName>
        <fullName evidence="12 14">Indolepyruvate ferredoxin oxidoreductase subunit alpha</fullName>
    </alternativeName>
</protein>
<dbReference type="Proteomes" id="UP000027946">
    <property type="component" value="Unassembled WGS sequence"/>
</dbReference>
<dbReference type="Gene3D" id="3.40.50.970">
    <property type="match status" value="2"/>
</dbReference>
<evidence type="ECO:0000256" key="14">
    <source>
        <dbReference type="PIRNR" id="PIRNR006439"/>
    </source>
</evidence>
<evidence type="ECO:0000256" key="1">
    <source>
        <dbReference type="ARBA" id="ARBA00002995"/>
    </source>
</evidence>
<dbReference type="InterPro" id="IPR011766">
    <property type="entry name" value="TPP_enzyme_TPP-bd"/>
</dbReference>
<evidence type="ECO:0000256" key="3">
    <source>
        <dbReference type="ARBA" id="ARBA00012812"/>
    </source>
</evidence>
<keyword evidence="5 14" id="KW-0813">Transport</keyword>
<evidence type="ECO:0000256" key="12">
    <source>
        <dbReference type="ARBA" id="ARBA00030514"/>
    </source>
</evidence>
<keyword evidence="7 14" id="KW-0479">Metal-binding</keyword>
<evidence type="ECO:0000256" key="8">
    <source>
        <dbReference type="ARBA" id="ARBA00022982"/>
    </source>
</evidence>
<dbReference type="Gene3D" id="3.30.70.20">
    <property type="match status" value="1"/>
</dbReference>
<dbReference type="Pfam" id="PF01855">
    <property type="entry name" value="POR_N"/>
    <property type="match status" value="1"/>
</dbReference>
<evidence type="ECO:0000256" key="11">
    <source>
        <dbReference type="ARBA" id="ARBA00023014"/>
    </source>
</evidence>
<feature type="binding site" evidence="15">
    <location>
        <position position="575"/>
    </location>
    <ligand>
        <name>[4Fe-4S] cluster</name>
        <dbReference type="ChEBI" id="CHEBI:49883"/>
        <label>2</label>
    </ligand>
</feature>
<comment type="subunit">
    <text evidence="2">Heterodimer of the IorA and IorB subunits.</text>
</comment>
<dbReference type="SUPFAM" id="SSF52518">
    <property type="entry name" value="Thiamin diphosphate-binding fold (THDP-binding)"/>
    <property type="match status" value="2"/>
</dbReference>
<evidence type="ECO:0000256" key="4">
    <source>
        <dbReference type="ARBA" id="ARBA00017710"/>
    </source>
</evidence>
<dbReference type="PANTHER" id="PTHR43710">
    <property type="entry name" value="2-HYDROXYACYL-COA LYASE"/>
    <property type="match status" value="1"/>
</dbReference>
<dbReference type="InterPro" id="IPR029061">
    <property type="entry name" value="THDP-binding"/>
</dbReference>
<keyword evidence="10 14" id="KW-0408">Iron</keyword>
<keyword evidence="18" id="KW-1185">Reference proteome</keyword>
<evidence type="ECO:0000256" key="10">
    <source>
        <dbReference type="ARBA" id="ARBA00023004"/>
    </source>
</evidence>
<feature type="binding site" evidence="15">
    <location>
        <position position="545"/>
    </location>
    <ligand>
        <name>[4Fe-4S] cluster</name>
        <dbReference type="ChEBI" id="CHEBI:49883"/>
        <label>1</label>
    </ligand>
</feature>
<keyword evidence="17" id="KW-0670">Pyruvate</keyword>
<dbReference type="CDD" id="cd02008">
    <property type="entry name" value="TPP_IOR_alpha"/>
    <property type="match status" value="1"/>
</dbReference>